<dbReference type="Pfam" id="PF01988">
    <property type="entry name" value="VIT1"/>
    <property type="match status" value="1"/>
</dbReference>
<evidence type="ECO:0000256" key="3">
    <source>
        <dbReference type="ARBA" id="ARBA00022989"/>
    </source>
</evidence>
<keyword evidence="4 5" id="KW-0472">Membrane</keyword>
<feature type="transmembrane region" description="Helical" evidence="5">
    <location>
        <begin position="317"/>
        <end position="342"/>
    </location>
</feature>
<dbReference type="PANTHER" id="PTHR31851">
    <property type="entry name" value="FE(2+)/MN(2+) TRANSPORTER PCL1"/>
    <property type="match status" value="1"/>
</dbReference>
<accession>A0A5E6MC12</accession>
<evidence type="ECO:0000256" key="1">
    <source>
        <dbReference type="ARBA" id="ARBA00004127"/>
    </source>
</evidence>
<dbReference type="OrthoDB" id="108443at2"/>
<comment type="subcellular location">
    <subcellularLocation>
        <location evidence="1">Endomembrane system</location>
        <topology evidence="1">Multi-pass membrane protein</topology>
    </subcellularLocation>
</comment>
<sequence>MKSGEKDDAGLLRKYWLAEKRSAEAYRDLAERDADPRRRDVFFRLAEAEERHAIRWEAELRAREIPLPRFSGGWRQRLRCWWRQAIGPSLVIRKLERAEDQQEEEYRKRREAGRLSADLSAAYSEMAAEERSHAQILQALGTASPVKSVGERILARERWHKRGGGWVADAIYGVNDGLGAVFGIVSGVASATENQTHYVLLSGLAGMLASALSMGAGAYLAAKSEREVYEAEMSREAEEISRHPEEEKEEMALFYELQGFNREEAQAMSEKLFARPDQFLAAMSRSELGLSQESFPSPTTACLSASVSTGIGALVPLLPFFFCGGFLAISISFAISILAHFLVGAAKSWITTRSWWSSGLEMTAVGVLEAIATYTLGFLFRIHA</sequence>
<dbReference type="SUPFAM" id="SSF47240">
    <property type="entry name" value="Ferritin-like"/>
    <property type="match status" value="1"/>
</dbReference>
<proteinExistence type="predicted"/>
<dbReference type="Proteomes" id="UP000334923">
    <property type="component" value="Unassembled WGS sequence"/>
</dbReference>
<keyword evidence="3 5" id="KW-1133">Transmembrane helix</keyword>
<evidence type="ECO:0008006" key="8">
    <source>
        <dbReference type="Google" id="ProtNLM"/>
    </source>
</evidence>
<dbReference type="Gene3D" id="1.20.120.660">
    <property type="entry name" value="IL-4 antagonist (De novo design) like domain"/>
    <property type="match status" value="1"/>
</dbReference>
<evidence type="ECO:0000313" key="7">
    <source>
        <dbReference type="Proteomes" id="UP000334923"/>
    </source>
</evidence>
<dbReference type="GO" id="GO:0012505">
    <property type="term" value="C:endomembrane system"/>
    <property type="evidence" value="ECO:0007669"/>
    <property type="project" value="UniProtKB-SubCell"/>
</dbReference>
<dbReference type="InterPro" id="IPR008217">
    <property type="entry name" value="Ccc1_fam"/>
</dbReference>
<dbReference type="EMBL" id="CABFVA020000074">
    <property type="protein sequence ID" value="VVM06759.1"/>
    <property type="molecule type" value="Genomic_DNA"/>
</dbReference>
<evidence type="ECO:0000256" key="5">
    <source>
        <dbReference type="SAM" id="Phobius"/>
    </source>
</evidence>
<reference evidence="6 7" key="1">
    <citation type="submission" date="2019-09" db="EMBL/GenBank/DDBJ databases">
        <authorList>
            <person name="Cremers G."/>
        </authorList>
    </citation>
    <scope>NUCLEOTIDE SEQUENCE [LARGE SCALE GENOMIC DNA]</scope>
    <source>
        <strain evidence="6">4A</strain>
    </source>
</reference>
<dbReference type="GO" id="GO:0030026">
    <property type="term" value="P:intracellular manganese ion homeostasis"/>
    <property type="evidence" value="ECO:0007669"/>
    <property type="project" value="InterPro"/>
</dbReference>
<feature type="transmembrane region" description="Helical" evidence="5">
    <location>
        <begin position="362"/>
        <end position="380"/>
    </location>
</feature>
<name>A0A5E6MC12_9BACT</name>
<keyword evidence="2 5" id="KW-0812">Transmembrane</keyword>
<dbReference type="InterPro" id="IPR009078">
    <property type="entry name" value="Ferritin-like_SF"/>
</dbReference>
<keyword evidence="7" id="KW-1185">Reference proteome</keyword>
<evidence type="ECO:0000313" key="6">
    <source>
        <dbReference type="EMBL" id="VVM06759.1"/>
    </source>
</evidence>
<protein>
    <recommendedName>
        <fullName evidence="8">Rubrerythrin diiron-binding domain-containing protein</fullName>
    </recommendedName>
</protein>
<evidence type="ECO:0000256" key="4">
    <source>
        <dbReference type="ARBA" id="ARBA00023136"/>
    </source>
</evidence>
<evidence type="ECO:0000256" key="2">
    <source>
        <dbReference type="ARBA" id="ARBA00022692"/>
    </source>
</evidence>
<dbReference type="AlphaFoldDB" id="A0A5E6MC12"/>
<dbReference type="GO" id="GO:0005384">
    <property type="term" value="F:manganese ion transmembrane transporter activity"/>
    <property type="evidence" value="ECO:0007669"/>
    <property type="project" value="InterPro"/>
</dbReference>
<gene>
    <name evidence="6" type="ORF">MAMT_01393</name>
</gene>
<organism evidence="6 7">
    <name type="scientific">Methylacidimicrobium tartarophylax</name>
    <dbReference type="NCBI Taxonomy" id="1041768"/>
    <lineage>
        <taxon>Bacteria</taxon>
        <taxon>Pseudomonadati</taxon>
        <taxon>Verrucomicrobiota</taxon>
        <taxon>Methylacidimicrobium</taxon>
    </lineage>
</organism>
<feature type="transmembrane region" description="Helical" evidence="5">
    <location>
        <begin position="198"/>
        <end position="222"/>
    </location>
</feature>